<comment type="caution">
    <text evidence="2">The sequence shown here is derived from an EMBL/GenBank/DDBJ whole genome shotgun (WGS) entry which is preliminary data.</text>
</comment>
<feature type="transmembrane region" description="Helical" evidence="1">
    <location>
        <begin position="119"/>
        <end position="140"/>
    </location>
</feature>
<evidence type="ECO:0000256" key="1">
    <source>
        <dbReference type="SAM" id="Phobius"/>
    </source>
</evidence>
<accession>A0A5R9GEU0</accession>
<proteinExistence type="predicted"/>
<evidence type="ECO:0000313" key="3">
    <source>
        <dbReference type="Proteomes" id="UP000309676"/>
    </source>
</evidence>
<sequence length="209" mass="23179">MKTRTERKPAAAVALAVAAFLWIMHTITKNFVSDPEFVKLIAARDAFAADPSVWLFMLRAHILLAVVSLVAGPIGAMRRFRRKSIAWHRWNGRVYVVSVALNFIPGLYVAWFAPGAPTVAGFLVLNALWLATTGLGYVHIRRGNVAKHSQWITRSFFLTYANLTIHVLLPIGQHAAGLPYSTSYAIAVWGSMLLNLALAEVALRKKWLT</sequence>
<organism evidence="2 3">
    <name type="scientific">Paenibacillus antri</name>
    <dbReference type="NCBI Taxonomy" id="2582848"/>
    <lineage>
        <taxon>Bacteria</taxon>
        <taxon>Bacillati</taxon>
        <taxon>Bacillota</taxon>
        <taxon>Bacilli</taxon>
        <taxon>Bacillales</taxon>
        <taxon>Paenibacillaceae</taxon>
        <taxon>Paenibacillus</taxon>
    </lineage>
</organism>
<dbReference type="Pfam" id="PF10067">
    <property type="entry name" value="DUF2306"/>
    <property type="match status" value="1"/>
</dbReference>
<feature type="transmembrane region" description="Helical" evidence="1">
    <location>
        <begin position="53"/>
        <end position="74"/>
    </location>
</feature>
<protein>
    <submittedName>
        <fullName evidence="2">DUF2306 domain-containing protein</fullName>
    </submittedName>
</protein>
<keyword evidence="1" id="KW-1133">Transmembrane helix</keyword>
<dbReference type="AlphaFoldDB" id="A0A5R9GEU0"/>
<evidence type="ECO:0000313" key="2">
    <source>
        <dbReference type="EMBL" id="TLS51193.1"/>
    </source>
</evidence>
<dbReference type="InterPro" id="IPR018750">
    <property type="entry name" value="DUF2306_membrane"/>
</dbReference>
<keyword evidence="1" id="KW-0472">Membrane</keyword>
<feature type="transmembrane region" description="Helical" evidence="1">
    <location>
        <begin position="152"/>
        <end position="172"/>
    </location>
</feature>
<dbReference type="OrthoDB" id="195502at2"/>
<dbReference type="RefSeq" id="WP_138195187.1">
    <property type="nucleotide sequence ID" value="NZ_VCIW01000010.1"/>
</dbReference>
<keyword evidence="1" id="KW-0812">Transmembrane</keyword>
<dbReference type="Proteomes" id="UP000309676">
    <property type="component" value="Unassembled WGS sequence"/>
</dbReference>
<dbReference type="EMBL" id="VCIW01000010">
    <property type="protein sequence ID" value="TLS51193.1"/>
    <property type="molecule type" value="Genomic_DNA"/>
</dbReference>
<reference evidence="2 3" key="1">
    <citation type="submission" date="2019-05" db="EMBL/GenBank/DDBJ databases">
        <authorList>
            <person name="Narsing Rao M.P."/>
            <person name="Li W.J."/>
        </authorList>
    </citation>
    <scope>NUCLEOTIDE SEQUENCE [LARGE SCALE GENOMIC DNA]</scope>
    <source>
        <strain evidence="2 3">SYSU_K30003</strain>
    </source>
</reference>
<feature type="transmembrane region" description="Helical" evidence="1">
    <location>
        <begin position="94"/>
        <end position="113"/>
    </location>
</feature>
<gene>
    <name evidence="2" type="ORF">FE782_15780</name>
</gene>
<feature type="transmembrane region" description="Helical" evidence="1">
    <location>
        <begin position="184"/>
        <end position="203"/>
    </location>
</feature>
<name>A0A5R9GEU0_9BACL</name>
<keyword evidence="3" id="KW-1185">Reference proteome</keyword>